<accession>A0A8X8W371</accession>
<sequence>MVKPVRAEIRLPFLAALKPPIGAKTVEEALPEGFTNRTENRGVVEGGWVQQQLILSHPSVGCFVTHCGWGSISEALVNECQLVLMPHVGDQLINARFMGGDLRVGVEVEKGDEDGLFTRDGVVKAMKVVMDGEMLGQPHSTHFRIPPSHEQKGYCRDHCHDWKDLNPNLLRFTLRLSSPEVTKLLSQIFNLDVAQFTLPCNRSLLKQQGLWAPLIAKGKAKKADEKDDEWVTIDEKAHSTIMLCLSDDVIIEVVDQ</sequence>
<keyword evidence="5" id="KW-1185">Reference proteome</keyword>
<dbReference type="Proteomes" id="UP000298416">
    <property type="component" value="Unassembled WGS sequence"/>
</dbReference>
<dbReference type="AlphaFoldDB" id="A0A8X8W371"/>
<reference evidence="4" key="2">
    <citation type="submission" date="2020-08" db="EMBL/GenBank/DDBJ databases">
        <title>Plant Genome Project.</title>
        <authorList>
            <person name="Zhang R.-G."/>
        </authorList>
    </citation>
    <scope>NUCLEOTIDE SEQUENCE</scope>
    <source>
        <strain evidence="4">Huo1</strain>
        <tissue evidence="4">Leaf</tissue>
    </source>
</reference>
<gene>
    <name evidence="4" type="ORF">SASPL_152338</name>
</gene>
<dbReference type="PROSITE" id="PS00375">
    <property type="entry name" value="UDPGT"/>
    <property type="match status" value="1"/>
</dbReference>
<comment type="similarity">
    <text evidence="1 3">Belongs to the UDP-glycosyltransferase family.</text>
</comment>
<evidence type="ECO:0000313" key="5">
    <source>
        <dbReference type="Proteomes" id="UP000298416"/>
    </source>
</evidence>
<dbReference type="InterPro" id="IPR002213">
    <property type="entry name" value="UDP_glucos_trans"/>
</dbReference>
<dbReference type="EMBL" id="PNBA02000021">
    <property type="protein sequence ID" value="KAG6387153.1"/>
    <property type="molecule type" value="Genomic_DNA"/>
</dbReference>
<protein>
    <submittedName>
        <fullName evidence="4">Uncharacterized protein</fullName>
    </submittedName>
</protein>
<dbReference type="SUPFAM" id="SSF53756">
    <property type="entry name" value="UDP-Glycosyltransferase/glycogen phosphorylase"/>
    <property type="match status" value="1"/>
</dbReference>
<evidence type="ECO:0000256" key="2">
    <source>
        <dbReference type="ARBA" id="ARBA00022679"/>
    </source>
</evidence>
<dbReference type="CDD" id="cd03784">
    <property type="entry name" value="GT1_Gtf-like"/>
    <property type="match status" value="1"/>
</dbReference>
<dbReference type="PANTHER" id="PTHR48049:SF34">
    <property type="entry name" value="UDP-GLYCOSYLTRANSFERASE 79B30-LIKE"/>
    <property type="match status" value="1"/>
</dbReference>
<dbReference type="Pfam" id="PF00201">
    <property type="entry name" value="UDPGT"/>
    <property type="match status" value="1"/>
</dbReference>
<dbReference type="Gene3D" id="3.40.50.2000">
    <property type="entry name" value="Glycogen Phosphorylase B"/>
    <property type="match status" value="1"/>
</dbReference>
<keyword evidence="3" id="KW-0328">Glycosyltransferase</keyword>
<dbReference type="FunFam" id="3.40.50.2000:FF:000037">
    <property type="entry name" value="Glycosyltransferase"/>
    <property type="match status" value="1"/>
</dbReference>
<keyword evidence="2 3" id="KW-0808">Transferase</keyword>
<evidence type="ECO:0000256" key="1">
    <source>
        <dbReference type="ARBA" id="ARBA00009995"/>
    </source>
</evidence>
<reference evidence="4" key="1">
    <citation type="submission" date="2018-01" db="EMBL/GenBank/DDBJ databases">
        <authorList>
            <person name="Mao J.F."/>
        </authorList>
    </citation>
    <scope>NUCLEOTIDE SEQUENCE</scope>
    <source>
        <strain evidence="4">Huo1</strain>
        <tissue evidence="4">Leaf</tissue>
    </source>
</reference>
<comment type="caution">
    <text evidence="4">The sequence shown here is derived from an EMBL/GenBank/DDBJ whole genome shotgun (WGS) entry which is preliminary data.</text>
</comment>
<dbReference type="InterPro" id="IPR050481">
    <property type="entry name" value="UDP-glycosyltransf_plant"/>
</dbReference>
<proteinExistence type="inferred from homology"/>
<organism evidence="4">
    <name type="scientific">Salvia splendens</name>
    <name type="common">Scarlet sage</name>
    <dbReference type="NCBI Taxonomy" id="180675"/>
    <lineage>
        <taxon>Eukaryota</taxon>
        <taxon>Viridiplantae</taxon>
        <taxon>Streptophyta</taxon>
        <taxon>Embryophyta</taxon>
        <taxon>Tracheophyta</taxon>
        <taxon>Spermatophyta</taxon>
        <taxon>Magnoliopsida</taxon>
        <taxon>eudicotyledons</taxon>
        <taxon>Gunneridae</taxon>
        <taxon>Pentapetalae</taxon>
        <taxon>asterids</taxon>
        <taxon>lamiids</taxon>
        <taxon>Lamiales</taxon>
        <taxon>Lamiaceae</taxon>
        <taxon>Nepetoideae</taxon>
        <taxon>Mentheae</taxon>
        <taxon>Salviinae</taxon>
        <taxon>Salvia</taxon>
        <taxon>Salvia subgen. Calosphace</taxon>
        <taxon>core Calosphace</taxon>
    </lineage>
</organism>
<name>A0A8X8W371_SALSN</name>
<evidence type="ECO:0000313" key="4">
    <source>
        <dbReference type="EMBL" id="KAG6387153.1"/>
    </source>
</evidence>
<dbReference type="GO" id="GO:0035251">
    <property type="term" value="F:UDP-glucosyltransferase activity"/>
    <property type="evidence" value="ECO:0007669"/>
    <property type="project" value="InterPro"/>
</dbReference>
<evidence type="ECO:0000256" key="3">
    <source>
        <dbReference type="RuleBase" id="RU003718"/>
    </source>
</evidence>
<dbReference type="InterPro" id="IPR035595">
    <property type="entry name" value="UDP_glycos_trans_CS"/>
</dbReference>
<dbReference type="PANTHER" id="PTHR48049">
    <property type="entry name" value="GLYCOSYLTRANSFERASE"/>
    <property type="match status" value="1"/>
</dbReference>